<evidence type="ECO:0000313" key="6">
    <source>
        <dbReference type="Proteomes" id="UP000000759"/>
    </source>
</evidence>
<dbReference type="GO" id="GO:0048471">
    <property type="term" value="C:perinuclear region of cytoplasm"/>
    <property type="evidence" value="ECO:0007669"/>
    <property type="project" value="TreeGrafter"/>
</dbReference>
<feature type="compositionally biased region" description="Basic and acidic residues" evidence="4">
    <location>
        <begin position="1"/>
        <end position="11"/>
    </location>
</feature>
<dbReference type="GeneID" id="7195819"/>
<dbReference type="Gene3D" id="3.80.10.10">
    <property type="entry name" value="Ribonuclease Inhibitor"/>
    <property type="match status" value="2"/>
</dbReference>
<evidence type="ECO:0000256" key="3">
    <source>
        <dbReference type="ARBA" id="ARBA00022737"/>
    </source>
</evidence>
<sequence length="897" mass="97805">MPPKPQEHQQGEPEQDADEHHSRTSSKSSLSGREPLLFDNATLLSASGHLPSETSRSTLDGEFAVNTATEMDCDISLSIMNRPSRDVVLQRLSEALLRRSLTKFALTHFLSLAAFIKLSSLAVISKIDLSQRGIRTSDARLINMALAQNASLTTLKLGYNDLGDDGLRTLANGIARHGALESLDLGFNNIGDNGCRALAEAITAQPMSLSRLRTLYLAGNALGEDGALAIAKIVQHGSLEKLYLTGNRLGPDGVRAIAEAALELQLEKIHKVNINCVNSLQASRRGIKELFLGGTGLGGVGCQAIADLLGQSSTLQVLSLANCDLDNDSLSVLASSIKSNREQLPLESLQLSFNQISCKGVESLSNAIWGCRSLRELLLDNNQIGDRGAGQIAAVLASANRLETLNVGFNRIKAVGIKAIMKTVPESESLHSLSLSGNTVDASAARSIAYALAFNHSLLSLSLVNTSIQHEGQRHITAGIVSNSHIKLLQLNGFRIGPIVVTLGFPAALEHWSNDQILNFIHLMWDKSAELVAQQEHEAKPVFDTSRFFSKANPRDRAAPLDAAVVVDVAKKAYVELVTEGVDIFSKRPGNMHELSPLPGDNFIVESTRKVGENSYAESSLESHVQARSFVTSPELAGSETYVPDPQRKKRVIEWLCSNIQNLNKMAQQPFNSKELWALHQRYFTPVVNECGGSVNPTSETSNNQNGNPKLHASRVSRSNSTENPADMMNDSTDDTLMTQSSDPFILDSPQGIVSLPVLKRKVSYRFLGDAMVNSAPRMSNCVEMRGPETEQPISNGMVSMMIEGGPVGHSMPRKTKRARRNRTRISFLPRVKVKLDSYLDVCHEKALTMMRQLYFVERAILLGQLNSDVNSMPYSARMHLHGVLAMDAEMILVDMI</sequence>
<evidence type="ECO:0000313" key="5">
    <source>
        <dbReference type="EMBL" id="EEC44289.1"/>
    </source>
</evidence>
<dbReference type="InterPro" id="IPR032675">
    <property type="entry name" value="LRR_dom_sf"/>
</dbReference>
<dbReference type="InParanoid" id="B7GAP2"/>
<dbReference type="PaxDb" id="2850-Phatr40174"/>
<dbReference type="RefSeq" id="XP_002184111.1">
    <property type="nucleotide sequence ID" value="XM_002184075.1"/>
</dbReference>
<dbReference type="AlphaFoldDB" id="B7GAP2"/>
<dbReference type="OrthoDB" id="188902at2759"/>
<dbReference type="SUPFAM" id="SSF52047">
    <property type="entry name" value="RNI-like"/>
    <property type="match status" value="2"/>
</dbReference>
<dbReference type="GO" id="GO:0005634">
    <property type="term" value="C:nucleus"/>
    <property type="evidence" value="ECO:0007669"/>
    <property type="project" value="TreeGrafter"/>
</dbReference>
<dbReference type="GO" id="GO:0005096">
    <property type="term" value="F:GTPase activator activity"/>
    <property type="evidence" value="ECO:0007669"/>
    <property type="project" value="UniProtKB-KW"/>
</dbReference>
<dbReference type="KEGG" id="pti:PHATRDRAFT_40174"/>
<reference evidence="5 6" key="1">
    <citation type="journal article" date="2008" name="Nature">
        <title>The Phaeodactylum genome reveals the evolutionary history of diatom genomes.</title>
        <authorList>
            <person name="Bowler C."/>
            <person name="Allen A.E."/>
            <person name="Badger J.H."/>
            <person name="Grimwood J."/>
            <person name="Jabbari K."/>
            <person name="Kuo A."/>
            <person name="Maheswari U."/>
            <person name="Martens C."/>
            <person name="Maumus F."/>
            <person name="Otillar R.P."/>
            <person name="Rayko E."/>
            <person name="Salamov A."/>
            <person name="Vandepoele K."/>
            <person name="Beszteri B."/>
            <person name="Gruber A."/>
            <person name="Heijde M."/>
            <person name="Katinka M."/>
            <person name="Mock T."/>
            <person name="Valentin K."/>
            <person name="Verret F."/>
            <person name="Berges J.A."/>
            <person name="Brownlee C."/>
            <person name="Cadoret J.P."/>
            <person name="Chiovitti A."/>
            <person name="Choi C.J."/>
            <person name="Coesel S."/>
            <person name="De Martino A."/>
            <person name="Detter J.C."/>
            <person name="Durkin C."/>
            <person name="Falciatore A."/>
            <person name="Fournet J."/>
            <person name="Haruta M."/>
            <person name="Huysman M.J."/>
            <person name="Jenkins B.D."/>
            <person name="Jiroutova K."/>
            <person name="Jorgensen R.E."/>
            <person name="Joubert Y."/>
            <person name="Kaplan A."/>
            <person name="Kroger N."/>
            <person name="Kroth P.G."/>
            <person name="La Roche J."/>
            <person name="Lindquist E."/>
            <person name="Lommer M."/>
            <person name="Martin-Jezequel V."/>
            <person name="Lopez P.J."/>
            <person name="Lucas S."/>
            <person name="Mangogna M."/>
            <person name="McGinnis K."/>
            <person name="Medlin L.K."/>
            <person name="Montsant A."/>
            <person name="Oudot-Le Secq M.P."/>
            <person name="Napoli C."/>
            <person name="Obornik M."/>
            <person name="Parker M.S."/>
            <person name="Petit J.L."/>
            <person name="Porcel B.M."/>
            <person name="Poulsen N."/>
            <person name="Robison M."/>
            <person name="Rychlewski L."/>
            <person name="Rynearson T.A."/>
            <person name="Schmutz J."/>
            <person name="Shapiro H."/>
            <person name="Siaut M."/>
            <person name="Stanley M."/>
            <person name="Sussman M.R."/>
            <person name="Taylor A.R."/>
            <person name="Vardi A."/>
            <person name="von Dassow P."/>
            <person name="Vyverman W."/>
            <person name="Willis A."/>
            <person name="Wyrwicz L.S."/>
            <person name="Rokhsar D.S."/>
            <person name="Weissenbach J."/>
            <person name="Armbrust E.V."/>
            <person name="Green B.R."/>
            <person name="Van de Peer Y."/>
            <person name="Grigoriev I.V."/>
        </authorList>
    </citation>
    <scope>NUCLEOTIDE SEQUENCE [LARGE SCALE GENOMIC DNA]</scope>
    <source>
        <strain evidence="5 6">CCAP 1055/1</strain>
    </source>
</reference>
<proteinExistence type="predicted"/>
<evidence type="ECO:0000256" key="2">
    <source>
        <dbReference type="ARBA" id="ARBA00022614"/>
    </source>
</evidence>
<protein>
    <submittedName>
        <fullName evidence="5">Uncharacterized protein</fullName>
    </submittedName>
</protein>
<accession>B7GAP2</accession>
<reference evidence="6" key="2">
    <citation type="submission" date="2008-08" db="EMBL/GenBank/DDBJ databases">
        <authorList>
            <consortium name="Diatom Consortium"/>
            <person name="Grigoriev I."/>
            <person name="Grimwood J."/>
            <person name="Kuo A."/>
            <person name="Otillar R.P."/>
            <person name="Salamov A."/>
            <person name="Detter J.C."/>
            <person name="Lindquist E."/>
            <person name="Shapiro H."/>
            <person name="Lucas S."/>
            <person name="Glavina del Rio T."/>
            <person name="Pitluck S."/>
            <person name="Rokhsar D."/>
            <person name="Bowler C."/>
        </authorList>
    </citation>
    <scope>GENOME REANNOTATION</scope>
    <source>
        <strain evidence="6">CCAP 1055/1</strain>
    </source>
</reference>
<gene>
    <name evidence="5" type="ORF">PHATRDRAFT_40174</name>
</gene>
<dbReference type="InterPro" id="IPR001611">
    <property type="entry name" value="Leu-rich_rpt"/>
</dbReference>
<feature type="region of interest" description="Disordered" evidence="4">
    <location>
        <begin position="694"/>
        <end position="743"/>
    </location>
</feature>
<evidence type="ECO:0000256" key="1">
    <source>
        <dbReference type="ARBA" id="ARBA00022468"/>
    </source>
</evidence>
<dbReference type="STRING" id="556484.B7GAP2"/>
<dbReference type="eggNOG" id="KOG4308">
    <property type="taxonomic scope" value="Eukaryota"/>
</dbReference>
<name>B7GAP2_PHATC</name>
<keyword evidence="6" id="KW-1185">Reference proteome</keyword>
<dbReference type="Pfam" id="PF13516">
    <property type="entry name" value="LRR_6"/>
    <property type="match status" value="8"/>
</dbReference>
<feature type="region of interest" description="Disordered" evidence="4">
    <location>
        <begin position="1"/>
        <end position="33"/>
    </location>
</feature>
<dbReference type="PANTHER" id="PTHR24113:SF12">
    <property type="entry name" value="RAN GTPASE-ACTIVATING PROTEIN 1"/>
    <property type="match status" value="1"/>
</dbReference>
<dbReference type="GO" id="GO:0031267">
    <property type="term" value="F:small GTPase binding"/>
    <property type="evidence" value="ECO:0007669"/>
    <property type="project" value="TreeGrafter"/>
</dbReference>
<dbReference type="GO" id="GO:0005829">
    <property type="term" value="C:cytosol"/>
    <property type="evidence" value="ECO:0007669"/>
    <property type="project" value="TreeGrafter"/>
</dbReference>
<dbReference type="HOGENOM" id="CLU_317968_0_0_1"/>
<dbReference type="GO" id="GO:0006913">
    <property type="term" value="P:nucleocytoplasmic transport"/>
    <property type="evidence" value="ECO:0007669"/>
    <property type="project" value="TreeGrafter"/>
</dbReference>
<keyword evidence="2" id="KW-0433">Leucine-rich repeat</keyword>
<evidence type="ECO:0000256" key="4">
    <source>
        <dbReference type="SAM" id="MobiDB-lite"/>
    </source>
</evidence>
<dbReference type="Proteomes" id="UP000000759">
    <property type="component" value="Chromosome 22"/>
</dbReference>
<dbReference type="SMART" id="SM00368">
    <property type="entry name" value="LRR_RI"/>
    <property type="match status" value="11"/>
</dbReference>
<dbReference type="PANTHER" id="PTHR24113">
    <property type="entry name" value="RAN GTPASE-ACTIVATING PROTEIN 1"/>
    <property type="match status" value="1"/>
</dbReference>
<feature type="compositionally biased region" description="Polar residues" evidence="4">
    <location>
        <begin position="695"/>
        <end position="708"/>
    </location>
</feature>
<keyword evidence="1" id="KW-0343">GTPase activation</keyword>
<dbReference type="EMBL" id="CM000624">
    <property type="protein sequence ID" value="EEC44289.1"/>
    <property type="molecule type" value="Genomic_DNA"/>
</dbReference>
<keyword evidence="3" id="KW-0677">Repeat</keyword>
<dbReference type="InterPro" id="IPR027038">
    <property type="entry name" value="RanGap"/>
</dbReference>
<organism evidence="5 6">
    <name type="scientific">Phaeodactylum tricornutum (strain CCAP 1055/1)</name>
    <dbReference type="NCBI Taxonomy" id="556484"/>
    <lineage>
        <taxon>Eukaryota</taxon>
        <taxon>Sar</taxon>
        <taxon>Stramenopiles</taxon>
        <taxon>Ochrophyta</taxon>
        <taxon>Bacillariophyta</taxon>
        <taxon>Bacillariophyceae</taxon>
        <taxon>Bacillariophycidae</taxon>
        <taxon>Naviculales</taxon>
        <taxon>Phaeodactylaceae</taxon>
        <taxon>Phaeodactylum</taxon>
    </lineage>
</organism>